<accession>A0A1G9MY50</accession>
<dbReference type="Proteomes" id="UP000199226">
    <property type="component" value="Unassembled WGS sequence"/>
</dbReference>
<reference evidence="16" key="1">
    <citation type="submission" date="2016-10" db="EMBL/GenBank/DDBJ databases">
        <authorList>
            <person name="Varghese N."/>
            <person name="Submissions S."/>
        </authorList>
    </citation>
    <scope>NUCLEOTIDE SEQUENCE [LARGE SCALE GENOMIC DNA]</scope>
    <source>
        <strain evidence="16">DSM 24536</strain>
    </source>
</reference>
<evidence type="ECO:0000256" key="5">
    <source>
        <dbReference type="ARBA" id="ARBA00022692"/>
    </source>
</evidence>
<comment type="subcellular location">
    <subcellularLocation>
        <location evidence="1 11">Cell outer membrane</location>
        <topology evidence="1 11">Multi-pass membrane protein</topology>
    </subcellularLocation>
</comment>
<keyword evidence="7" id="KW-0406">Ion transport</keyword>
<keyword evidence="5 11" id="KW-0812">Transmembrane</keyword>
<dbReference type="InterPro" id="IPR039426">
    <property type="entry name" value="TonB-dep_rcpt-like"/>
</dbReference>
<dbReference type="STRING" id="990371.SAMN05421813_102156"/>
<dbReference type="Gene3D" id="2.40.170.20">
    <property type="entry name" value="TonB-dependent receptor, beta-barrel domain"/>
    <property type="match status" value="1"/>
</dbReference>
<evidence type="ECO:0000256" key="11">
    <source>
        <dbReference type="PROSITE-ProRule" id="PRU01360"/>
    </source>
</evidence>
<dbReference type="Pfam" id="PF07715">
    <property type="entry name" value="Plug"/>
    <property type="match status" value="1"/>
</dbReference>
<organism evidence="15 16">
    <name type="scientific">Daejeonella rubra</name>
    <dbReference type="NCBI Taxonomy" id="990371"/>
    <lineage>
        <taxon>Bacteria</taxon>
        <taxon>Pseudomonadati</taxon>
        <taxon>Bacteroidota</taxon>
        <taxon>Sphingobacteriia</taxon>
        <taxon>Sphingobacteriales</taxon>
        <taxon>Sphingobacteriaceae</taxon>
        <taxon>Daejeonella</taxon>
    </lineage>
</organism>
<keyword evidence="8 12" id="KW-0798">TonB box</keyword>
<evidence type="ECO:0000259" key="13">
    <source>
        <dbReference type="Pfam" id="PF00593"/>
    </source>
</evidence>
<dbReference type="Gene3D" id="2.170.130.10">
    <property type="entry name" value="TonB-dependent receptor, plug domain"/>
    <property type="match status" value="1"/>
</dbReference>
<name>A0A1G9MY50_9SPHI</name>
<dbReference type="SUPFAM" id="SSF56935">
    <property type="entry name" value="Porins"/>
    <property type="match status" value="1"/>
</dbReference>
<dbReference type="Pfam" id="PF00593">
    <property type="entry name" value="TonB_dep_Rec_b-barrel"/>
    <property type="match status" value="1"/>
</dbReference>
<feature type="domain" description="TonB-dependent receptor-like beta-barrel" evidence="13">
    <location>
        <begin position="232"/>
        <end position="660"/>
    </location>
</feature>
<keyword evidence="6" id="KW-0408">Iron</keyword>
<dbReference type="GO" id="GO:0006826">
    <property type="term" value="P:iron ion transport"/>
    <property type="evidence" value="ECO:0007669"/>
    <property type="project" value="UniProtKB-KW"/>
</dbReference>
<keyword evidence="4" id="KW-0410">Iron transport</keyword>
<dbReference type="RefSeq" id="WP_090698950.1">
    <property type="nucleotide sequence ID" value="NZ_FNHH01000002.1"/>
</dbReference>
<evidence type="ECO:0000256" key="12">
    <source>
        <dbReference type="RuleBase" id="RU003357"/>
    </source>
</evidence>
<evidence type="ECO:0000256" key="10">
    <source>
        <dbReference type="ARBA" id="ARBA00023237"/>
    </source>
</evidence>
<dbReference type="EMBL" id="FNHH01000002">
    <property type="protein sequence ID" value="SDL79054.1"/>
    <property type="molecule type" value="Genomic_DNA"/>
</dbReference>
<dbReference type="AlphaFoldDB" id="A0A1G9MY50"/>
<evidence type="ECO:0000313" key="16">
    <source>
        <dbReference type="Proteomes" id="UP000199226"/>
    </source>
</evidence>
<evidence type="ECO:0000256" key="3">
    <source>
        <dbReference type="ARBA" id="ARBA00022452"/>
    </source>
</evidence>
<evidence type="ECO:0000259" key="14">
    <source>
        <dbReference type="Pfam" id="PF07715"/>
    </source>
</evidence>
<evidence type="ECO:0000256" key="1">
    <source>
        <dbReference type="ARBA" id="ARBA00004571"/>
    </source>
</evidence>
<keyword evidence="9 11" id="KW-0472">Membrane</keyword>
<evidence type="ECO:0000256" key="8">
    <source>
        <dbReference type="ARBA" id="ARBA00023077"/>
    </source>
</evidence>
<evidence type="ECO:0000256" key="2">
    <source>
        <dbReference type="ARBA" id="ARBA00022448"/>
    </source>
</evidence>
<keyword evidence="10 11" id="KW-0998">Cell outer membrane</keyword>
<dbReference type="GO" id="GO:0009279">
    <property type="term" value="C:cell outer membrane"/>
    <property type="evidence" value="ECO:0007669"/>
    <property type="project" value="UniProtKB-SubCell"/>
</dbReference>
<dbReference type="InterPro" id="IPR036942">
    <property type="entry name" value="Beta-barrel_TonB_sf"/>
</dbReference>
<dbReference type="InterPro" id="IPR037066">
    <property type="entry name" value="Plug_dom_sf"/>
</dbReference>
<evidence type="ECO:0000256" key="6">
    <source>
        <dbReference type="ARBA" id="ARBA00023004"/>
    </source>
</evidence>
<protein>
    <submittedName>
        <fullName evidence="15">Iron complex outermembrane recepter protein</fullName>
    </submittedName>
</protein>
<evidence type="ECO:0000313" key="15">
    <source>
        <dbReference type="EMBL" id="SDL79054.1"/>
    </source>
</evidence>
<dbReference type="InterPro" id="IPR012910">
    <property type="entry name" value="Plug_dom"/>
</dbReference>
<keyword evidence="16" id="KW-1185">Reference proteome</keyword>
<dbReference type="InterPro" id="IPR000531">
    <property type="entry name" value="Beta-barrel_TonB"/>
</dbReference>
<comment type="similarity">
    <text evidence="11 12">Belongs to the TonB-dependent receptor family.</text>
</comment>
<dbReference type="OrthoDB" id="9782587at2"/>
<evidence type="ECO:0000256" key="7">
    <source>
        <dbReference type="ARBA" id="ARBA00023065"/>
    </source>
</evidence>
<dbReference type="PANTHER" id="PTHR32552">
    <property type="entry name" value="FERRICHROME IRON RECEPTOR-RELATED"/>
    <property type="match status" value="1"/>
</dbReference>
<evidence type="ECO:0000256" key="4">
    <source>
        <dbReference type="ARBA" id="ARBA00022496"/>
    </source>
</evidence>
<sequence length="695" mass="78177">MDLHRYLIPKRITISLLFILLVNFSFAQSKVDSVQKVGEIVIRAYLSEQPILRVPSSVSLISNKQLRDQPGISMLPALNSVPGIRMEERSPGSYRLSIRGSSLRSPFGVRNVKVYLDEFPLTDAGGNTYLNLIDVNSIHNIEVLKGPDGSLFGANSGGVVLLNPVDKHSDSSWASAGISSGSYGLFQEKIALQKKFKNQYLNINHSYQRSDGYREHSAMSRNFAQVMYRMNYSEENQLRVLAFYSDLEYKTPGGLTLAQYTANPRAARPSTAFAAGPVAQKARIENNTLYAGIVNEAKIIDNLRHVVALYGSTTDYLNPFITNYEIRKENTAGLRTYLELSGNEDKSINWKWNAGLELQSTGADIANYNNNRGVQGSLQAQDDIISNQFFYFTRFSTNIGEKLSAEVAASLNYYKYKFSKDIRTYATRFERKFDPELMPRFALSYKLSDNLALRTSVSRGYSPPTIAEVRASDNIINANIESETGWNYEAGFRLRNRNDRLWLDASIFQYRLENAIVRRVNANDTEYYLNAGGTRQTGVETQASYWLIEPGSKGFLSGFQVQNSYTLSKYFFQNYVNGTSDYSGNRLTGTPRAVVISGLDFRFQKNFYLFAQHNYTSKIALNDANSVYSKSFDLVHFKAGWRTSKPGKPVIDVFAGIDNLLDETYSLGNDLNAFGGRYFNAAAPRNFFAGMKLTL</sequence>
<keyword evidence="2 11" id="KW-0813">Transport</keyword>
<feature type="domain" description="TonB-dependent receptor plug" evidence="14">
    <location>
        <begin position="52"/>
        <end position="159"/>
    </location>
</feature>
<dbReference type="PROSITE" id="PS52016">
    <property type="entry name" value="TONB_DEPENDENT_REC_3"/>
    <property type="match status" value="1"/>
</dbReference>
<evidence type="ECO:0000256" key="9">
    <source>
        <dbReference type="ARBA" id="ARBA00023136"/>
    </source>
</evidence>
<dbReference type="PANTHER" id="PTHR32552:SF81">
    <property type="entry name" value="TONB-DEPENDENT OUTER MEMBRANE RECEPTOR"/>
    <property type="match status" value="1"/>
</dbReference>
<keyword evidence="3 11" id="KW-1134">Transmembrane beta strand</keyword>
<gene>
    <name evidence="15" type="ORF">SAMN05421813_102156</name>
</gene>
<proteinExistence type="inferred from homology"/>